<dbReference type="Proteomes" id="UP000003100">
    <property type="component" value="Unassembled WGS sequence"/>
</dbReference>
<keyword evidence="7 9" id="KW-1133">Transmembrane helix</keyword>
<keyword evidence="11" id="KW-1185">Reference proteome</keyword>
<evidence type="ECO:0000256" key="3">
    <source>
        <dbReference type="ARBA" id="ARBA00022448"/>
    </source>
</evidence>
<dbReference type="PROSITE" id="PS00873">
    <property type="entry name" value="NA_ALANINE_SYMP"/>
    <property type="match status" value="1"/>
</dbReference>
<feature type="transmembrane region" description="Helical" evidence="9">
    <location>
        <begin position="242"/>
        <end position="263"/>
    </location>
</feature>
<sequence length="496" mass="53827">MDFHDLPFVCFCPLRVSIKTIQKKGDFYMFQDFLTWLNDFMYTYILIFLLVGCGLYYSIRTRFVQVRKIKDVLSILKEKANSDGSDTKQVSSFQALMISTASRVGTGNIAGIATAIAAGGPGAVFWMWLMAVIGGSSAFAESTLAQIYKVKDGADFRGGPSYYIERALHSRKLGILFSIALIACFSYGFNGLQSYNISSALPYYIANYNDTIWPAVIGLILAVLTGLVIFGGVHRIGFITSVIVPIMATCYILLGLFVTLTNITQLPGVFALIFSEALNPKAIAGGFAGSAVVIGIKRGLFSNEAGMGSAPNAAASALVSHPAKQGLVQTLSVFIDTLVICSTTAMMLLISQVPGESGVLDGIPYVQEAVKSSIGEVGIHFITLAIFFFAFSSLVGNYYYAESNIRFIKDNKIVLNVFRCTCLIAIFLGAQADFSTVWNLADILMGFMAIINIFAILALSNIVIRTLKNYETQKKAGKDPVFKASDIGLDNTDCWK</sequence>
<feature type="transmembrane region" description="Helical" evidence="9">
    <location>
        <begin position="331"/>
        <end position="350"/>
    </location>
</feature>
<keyword evidence="4 9" id="KW-1003">Cell membrane</keyword>
<dbReference type="EMBL" id="ACBZ01000168">
    <property type="protein sequence ID" value="EEG48004.1"/>
    <property type="molecule type" value="Genomic_DNA"/>
</dbReference>
<keyword evidence="6 9" id="KW-0769">Symport</keyword>
<evidence type="ECO:0000256" key="8">
    <source>
        <dbReference type="ARBA" id="ARBA00023136"/>
    </source>
</evidence>
<evidence type="ECO:0000256" key="2">
    <source>
        <dbReference type="ARBA" id="ARBA00009261"/>
    </source>
</evidence>
<keyword evidence="8 9" id="KW-0472">Membrane</keyword>
<evidence type="ECO:0000256" key="5">
    <source>
        <dbReference type="ARBA" id="ARBA00022692"/>
    </source>
</evidence>
<dbReference type="GO" id="GO:0005283">
    <property type="term" value="F:amino acid:sodium symporter activity"/>
    <property type="evidence" value="ECO:0007669"/>
    <property type="project" value="InterPro"/>
</dbReference>
<feature type="transmembrane region" description="Helical" evidence="9">
    <location>
        <begin position="443"/>
        <end position="464"/>
    </location>
</feature>
<feature type="transmembrane region" description="Helical" evidence="9">
    <location>
        <begin position="173"/>
        <end position="192"/>
    </location>
</feature>
<evidence type="ECO:0000256" key="4">
    <source>
        <dbReference type="ARBA" id="ARBA00022475"/>
    </source>
</evidence>
<feature type="transmembrane region" description="Helical" evidence="9">
    <location>
        <begin position="40"/>
        <end position="59"/>
    </location>
</feature>
<dbReference type="Pfam" id="PF01235">
    <property type="entry name" value="Na_Ala_symp"/>
    <property type="match status" value="1"/>
</dbReference>
<reference evidence="10 11" key="2">
    <citation type="submission" date="2009-02" db="EMBL/GenBank/DDBJ databases">
        <title>Draft genome sequence of Blautia hydrogenotrophica DSM 10507 (Ruminococcus hydrogenotrophicus DSM 10507).</title>
        <authorList>
            <person name="Sudarsanam P."/>
            <person name="Ley R."/>
            <person name="Guruge J."/>
            <person name="Turnbaugh P.J."/>
            <person name="Mahowald M."/>
            <person name="Liep D."/>
            <person name="Gordon J."/>
        </authorList>
    </citation>
    <scope>NUCLEOTIDE SEQUENCE [LARGE SCALE GENOMIC DNA]</scope>
    <source>
        <strain evidence="11">DSM 10507 / JCM 14656 / S5a33</strain>
    </source>
</reference>
<dbReference type="InterPro" id="IPR001463">
    <property type="entry name" value="Na/Ala_symport"/>
</dbReference>
<evidence type="ECO:0000256" key="6">
    <source>
        <dbReference type="ARBA" id="ARBA00022847"/>
    </source>
</evidence>
<dbReference type="eggNOG" id="COG1115">
    <property type="taxonomic scope" value="Bacteria"/>
</dbReference>
<feature type="transmembrane region" description="Helical" evidence="9">
    <location>
        <begin position="379"/>
        <end position="401"/>
    </location>
</feature>
<name>C0CQF2_BLAHS</name>
<dbReference type="HOGENOM" id="CLU_024867_0_1_9"/>
<dbReference type="PATRIC" id="fig|476272.21.peg.1238"/>
<protein>
    <recommendedName>
        <fullName evidence="12">Amino acid carrier protein</fullName>
    </recommendedName>
</protein>
<organism evidence="10 11">
    <name type="scientific">Blautia hydrogenotrophica (strain DSM 10507 / JCM 14656 / S5a33)</name>
    <name type="common">Ruminococcus hydrogenotrophicus</name>
    <dbReference type="NCBI Taxonomy" id="476272"/>
    <lineage>
        <taxon>Bacteria</taxon>
        <taxon>Bacillati</taxon>
        <taxon>Bacillota</taxon>
        <taxon>Clostridia</taxon>
        <taxon>Lachnospirales</taxon>
        <taxon>Lachnospiraceae</taxon>
        <taxon>Blautia</taxon>
    </lineage>
</organism>
<dbReference type="PRINTS" id="PR00175">
    <property type="entry name" value="NAALASMPORT"/>
</dbReference>
<evidence type="ECO:0000313" key="10">
    <source>
        <dbReference type="EMBL" id="EEG48004.1"/>
    </source>
</evidence>
<feature type="transmembrane region" description="Helical" evidence="9">
    <location>
        <begin position="413"/>
        <end position="431"/>
    </location>
</feature>
<dbReference type="AlphaFoldDB" id="C0CQF2"/>
<evidence type="ECO:0000256" key="9">
    <source>
        <dbReference type="RuleBase" id="RU363064"/>
    </source>
</evidence>
<keyword evidence="3 9" id="KW-0813">Transport</keyword>
<reference evidence="10 11" key="1">
    <citation type="submission" date="2009-01" db="EMBL/GenBank/DDBJ databases">
        <authorList>
            <person name="Fulton L."/>
            <person name="Clifton S."/>
            <person name="Fulton B."/>
            <person name="Xu J."/>
            <person name="Minx P."/>
            <person name="Pepin K.H."/>
            <person name="Johnson M."/>
            <person name="Bhonagiri V."/>
            <person name="Nash W.E."/>
            <person name="Mardis E.R."/>
            <person name="Wilson R.K."/>
        </authorList>
    </citation>
    <scope>NUCLEOTIDE SEQUENCE [LARGE SCALE GENOMIC DNA]</scope>
    <source>
        <strain evidence="11">DSM 10507 / JCM 14656 / S5a33</strain>
    </source>
</reference>
<keyword evidence="5 9" id="KW-0812">Transmembrane</keyword>
<gene>
    <name evidence="10" type="ORF">RUMHYD_03107</name>
</gene>
<dbReference type="PANTHER" id="PTHR30330">
    <property type="entry name" value="AGSS FAMILY TRANSPORTER, SODIUM-ALANINE"/>
    <property type="match status" value="1"/>
</dbReference>
<dbReference type="GO" id="GO:0005886">
    <property type="term" value="C:plasma membrane"/>
    <property type="evidence" value="ECO:0007669"/>
    <property type="project" value="UniProtKB-SubCell"/>
</dbReference>
<evidence type="ECO:0000256" key="1">
    <source>
        <dbReference type="ARBA" id="ARBA00004651"/>
    </source>
</evidence>
<dbReference type="Gene3D" id="1.20.1740.10">
    <property type="entry name" value="Amino acid/polyamine transporter I"/>
    <property type="match status" value="1"/>
</dbReference>
<comment type="caution">
    <text evidence="10">The sequence shown here is derived from an EMBL/GenBank/DDBJ whole genome shotgun (WGS) entry which is preliminary data.</text>
</comment>
<evidence type="ECO:0008006" key="12">
    <source>
        <dbReference type="Google" id="ProtNLM"/>
    </source>
</evidence>
<accession>C0CQF2</accession>
<evidence type="ECO:0000256" key="7">
    <source>
        <dbReference type="ARBA" id="ARBA00022989"/>
    </source>
</evidence>
<proteinExistence type="inferred from homology"/>
<dbReference type="NCBIfam" id="TIGR00835">
    <property type="entry name" value="agcS"/>
    <property type="match status" value="1"/>
</dbReference>
<dbReference type="PANTHER" id="PTHR30330:SF1">
    <property type="entry name" value="AMINO-ACID CARRIER PROTEIN ALST"/>
    <property type="match status" value="1"/>
</dbReference>
<comment type="subcellular location">
    <subcellularLocation>
        <location evidence="1 9">Cell membrane</location>
        <topology evidence="1 9">Multi-pass membrane protein</topology>
    </subcellularLocation>
</comment>
<evidence type="ECO:0000313" key="11">
    <source>
        <dbReference type="Proteomes" id="UP000003100"/>
    </source>
</evidence>
<dbReference type="FunFam" id="1.20.1740.10:FF:000004">
    <property type="entry name" value="Sodium:alanine symporter family protein"/>
    <property type="match status" value="1"/>
</dbReference>
<feature type="transmembrane region" description="Helical" evidence="9">
    <location>
        <begin position="212"/>
        <end position="230"/>
    </location>
</feature>
<comment type="similarity">
    <text evidence="2 9">Belongs to the alanine or glycine:cation symporter (AGCS) (TC 2.A.25) family.</text>
</comment>